<gene>
    <name evidence="1" type="ORF">UFOVP1196_5</name>
</gene>
<sequence length="259" mass="28104">MANETTDLALLGNITGVAERPKSLDASDRTGLDGITADEIRLPRLAIAQGLSPQLVPGEGKFIKGLSIGELFNDVTEEIYGNGPITVVPVTRHVTRIEFDANDSKVPVDRDVPANDPRMRWDGDNPPRATEFVEFVCLVLRAGKAPDRVVVSIKTTNKQMREAAKLWTTYIALRGEAIYSGMYSLSSKIEKGTNKKGDATMYGVFIVKNLGFVPKDTPAGAALFEYAKTFALQLEGKTIAVDRDDTSFDTAAMDAEGSM</sequence>
<dbReference type="Pfam" id="PF23977">
    <property type="entry name" value="Pam3_Gp34"/>
    <property type="match status" value="1"/>
</dbReference>
<reference evidence="1" key="1">
    <citation type="submission" date="2020-05" db="EMBL/GenBank/DDBJ databases">
        <authorList>
            <person name="Chiriac C."/>
            <person name="Salcher M."/>
            <person name="Ghai R."/>
            <person name="Kavagutti S V."/>
        </authorList>
    </citation>
    <scope>NUCLEOTIDE SEQUENCE</scope>
</reference>
<protein>
    <submittedName>
        <fullName evidence="1">Uncharacterized protein</fullName>
    </submittedName>
</protein>
<accession>A0A6J5R4K9</accession>
<organism evidence="1">
    <name type="scientific">uncultured Caudovirales phage</name>
    <dbReference type="NCBI Taxonomy" id="2100421"/>
    <lineage>
        <taxon>Viruses</taxon>
        <taxon>Duplodnaviria</taxon>
        <taxon>Heunggongvirae</taxon>
        <taxon>Uroviricota</taxon>
        <taxon>Caudoviricetes</taxon>
        <taxon>Peduoviridae</taxon>
        <taxon>Maltschvirus</taxon>
        <taxon>Maltschvirus maltsch</taxon>
    </lineage>
</organism>
<dbReference type="InterPro" id="IPR056957">
    <property type="entry name" value="Pam3_Gp34-like"/>
</dbReference>
<dbReference type="EMBL" id="LR797148">
    <property type="protein sequence ID" value="CAB4189636.1"/>
    <property type="molecule type" value="Genomic_DNA"/>
</dbReference>
<name>A0A6J5R4K9_9CAUD</name>
<proteinExistence type="predicted"/>
<evidence type="ECO:0000313" key="1">
    <source>
        <dbReference type="EMBL" id="CAB4189636.1"/>
    </source>
</evidence>